<evidence type="ECO:0000313" key="1">
    <source>
        <dbReference type="EMBL" id="AWI08331.1"/>
    </source>
</evidence>
<evidence type="ECO:0000313" key="2">
    <source>
        <dbReference type="Proteomes" id="UP000244896"/>
    </source>
</evidence>
<accession>A0A2U8E0J4</accession>
<dbReference type="EMBL" id="CP023004">
    <property type="protein sequence ID" value="AWI08331.1"/>
    <property type="molecule type" value="Genomic_DNA"/>
</dbReference>
<protein>
    <submittedName>
        <fullName evidence="1">Uncharacterized protein</fullName>
    </submittedName>
</protein>
<gene>
    <name evidence="1" type="ORF">CKA38_02820</name>
</gene>
<organism evidence="1 2">
    <name type="scientific">Ereboglobus luteus</name>
    <dbReference type="NCBI Taxonomy" id="1796921"/>
    <lineage>
        <taxon>Bacteria</taxon>
        <taxon>Pseudomonadati</taxon>
        <taxon>Verrucomicrobiota</taxon>
        <taxon>Opitutia</taxon>
        <taxon>Opitutales</taxon>
        <taxon>Opitutaceae</taxon>
        <taxon>Ereboglobus</taxon>
    </lineage>
</organism>
<dbReference type="Proteomes" id="UP000244896">
    <property type="component" value="Chromosome"/>
</dbReference>
<dbReference type="KEGG" id="elut:CKA38_02820"/>
<dbReference type="AlphaFoldDB" id="A0A2U8E0J4"/>
<reference evidence="1 2" key="1">
    <citation type="journal article" date="2018" name="Syst. Appl. Microbiol.">
        <title>Ereboglobus luteus gen. nov. sp. nov. from cockroach guts, and new insights into the oxygen relationship of the genera Opitutus and Didymococcus (Verrucomicrobia: Opitutaceae).</title>
        <authorList>
            <person name="Tegtmeier D."/>
            <person name="Belitz A."/>
            <person name="Radek R."/>
            <person name="Heimerl T."/>
            <person name="Brune A."/>
        </authorList>
    </citation>
    <scope>NUCLEOTIDE SEQUENCE [LARGE SCALE GENOMIC DNA]</scope>
    <source>
        <strain evidence="1 2">Ho45</strain>
    </source>
</reference>
<proteinExistence type="predicted"/>
<name>A0A2U8E0J4_9BACT</name>
<keyword evidence="2" id="KW-1185">Reference proteome</keyword>
<sequence length="75" mass="8827">MYAQFCRFLAEIRDFQTFYTRNILKIFARGVLMIAIFSMQLKVTPSIHIAQSITSCRNATNCLLHLEDPKWCFHL</sequence>